<keyword evidence="6 7" id="KW-0472">Membrane</keyword>
<evidence type="ECO:0000259" key="8">
    <source>
        <dbReference type="PROSITE" id="PS50928"/>
    </source>
</evidence>
<dbReference type="Proteomes" id="UP000829494">
    <property type="component" value="Chromosome"/>
</dbReference>
<name>A0ABY3YTC6_STRRM</name>
<comment type="similarity">
    <text evidence="7">Belongs to the binding-protein-dependent transport system permease family.</text>
</comment>
<evidence type="ECO:0000256" key="2">
    <source>
        <dbReference type="ARBA" id="ARBA00022448"/>
    </source>
</evidence>
<evidence type="ECO:0000256" key="3">
    <source>
        <dbReference type="ARBA" id="ARBA00022475"/>
    </source>
</evidence>
<proteinExistence type="inferred from homology"/>
<feature type="domain" description="ABC transmembrane type-1" evidence="8">
    <location>
        <begin position="86"/>
        <end position="278"/>
    </location>
</feature>
<dbReference type="InterPro" id="IPR035906">
    <property type="entry name" value="MetI-like_sf"/>
</dbReference>
<evidence type="ECO:0000256" key="1">
    <source>
        <dbReference type="ARBA" id="ARBA00004651"/>
    </source>
</evidence>
<dbReference type="PANTHER" id="PTHR43744:SF12">
    <property type="entry name" value="ABC TRANSPORTER PERMEASE PROTEIN MG189-RELATED"/>
    <property type="match status" value="1"/>
</dbReference>
<feature type="transmembrane region" description="Helical" evidence="7">
    <location>
        <begin position="155"/>
        <end position="176"/>
    </location>
</feature>
<dbReference type="Gene3D" id="1.10.3720.10">
    <property type="entry name" value="MetI-like"/>
    <property type="match status" value="1"/>
</dbReference>
<accession>A0ABY3YTC6</accession>
<dbReference type="SUPFAM" id="SSF161098">
    <property type="entry name" value="MetI-like"/>
    <property type="match status" value="1"/>
</dbReference>
<dbReference type="PANTHER" id="PTHR43744">
    <property type="entry name" value="ABC TRANSPORTER PERMEASE PROTEIN MG189-RELATED-RELATED"/>
    <property type="match status" value="1"/>
</dbReference>
<keyword evidence="2 7" id="KW-0813">Transport</keyword>
<dbReference type="Pfam" id="PF00528">
    <property type="entry name" value="BPD_transp_1"/>
    <property type="match status" value="1"/>
</dbReference>
<feature type="transmembrane region" description="Helical" evidence="7">
    <location>
        <begin position="256"/>
        <end position="278"/>
    </location>
</feature>
<evidence type="ECO:0000256" key="7">
    <source>
        <dbReference type="RuleBase" id="RU363032"/>
    </source>
</evidence>
<organism evidence="9 10">
    <name type="scientific">Streptomyces rimosus subsp. rimosus</name>
    <dbReference type="NCBI Taxonomy" id="132474"/>
    <lineage>
        <taxon>Bacteria</taxon>
        <taxon>Bacillati</taxon>
        <taxon>Actinomycetota</taxon>
        <taxon>Actinomycetes</taxon>
        <taxon>Kitasatosporales</taxon>
        <taxon>Streptomycetaceae</taxon>
        <taxon>Streptomyces</taxon>
    </lineage>
</organism>
<keyword evidence="4 7" id="KW-0812">Transmembrane</keyword>
<keyword evidence="10" id="KW-1185">Reference proteome</keyword>
<reference evidence="9 10" key="1">
    <citation type="submission" date="2022-03" db="EMBL/GenBank/DDBJ databases">
        <title>Complete genome of Streptomyces rimosus ssp. rimosus R7 (=ATCC 10970).</title>
        <authorList>
            <person name="Beganovic S."/>
            <person name="Ruckert C."/>
            <person name="Busche T."/>
            <person name="Kalinowski J."/>
            <person name="Wittmann C."/>
        </authorList>
    </citation>
    <scope>NUCLEOTIDE SEQUENCE [LARGE SCALE GENOMIC DNA]</scope>
    <source>
        <strain evidence="9 10">R7</strain>
    </source>
</reference>
<evidence type="ECO:0000313" key="10">
    <source>
        <dbReference type="Proteomes" id="UP000829494"/>
    </source>
</evidence>
<dbReference type="GeneID" id="66860278"/>
<gene>
    <name evidence="9" type="primary">araQ1</name>
    <name evidence="9" type="ORF">SRIMR7_00665</name>
</gene>
<feature type="transmembrane region" description="Helical" evidence="7">
    <location>
        <begin position="121"/>
        <end position="143"/>
    </location>
</feature>
<sequence>MAASARTLIRPAVLRTRKGKLVYWSVLAVALALFTAAFLVPLYWAATGAMKSSAELAQSPPTYVPAHWHPENYARAWREMDLTRYFLNTVLLAGGAWLIQLAVQVPAAYALSKLRPRFGNVVLGLMLVTLMMPATALLVPAYLTVVDVPLVNRNLINSPSAVWLPAAANAFNIYLLKNFFDRVPDELLDAARIDGAGPLGTMWRIVLPLSRPILAVVSILSVVAAWKDFLWPLLVLPDPAKQPLSVFLQRVAQDTPLNSLVAGLVMASLPLIALFLVFQRQIIAGLGAGCLKG</sequence>
<protein>
    <submittedName>
        <fullName evidence="9">L-arabinose transport system permease protein AraQ</fullName>
    </submittedName>
</protein>
<evidence type="ECO:0000313" key="9">
    <source>
        <dbReference type="EMBL" id="UNZ00645.1"/>
    </source>
</evidence>
<evidence type="ECO:0000256" key="6">
    <source>
        <dbReference type="ARBA" id="ARBA00023136"/>
    </source>
</evidence>
<feature type="transmembrane region" description="Helical" evidence="7">
    <location>
        <begin position="85"/>
        <end position="109"/>
    </location>
</feature>
<evidence type="ECO:0000256" key="5">
    <source>
        <dbReference type="ARBA" id="ARBA00022989"/>
    </source>
</evidence>
<dbReference type="InterPro" id="IPR000515">
    <property type="entry name" value="MetI-like"/>
</dbReference>
<dbReference type="CDD" id="cd06261">
    <property type="entry name" value="TM_PBP2"/>
    <property type="match status" value="1"/>
</dbReference>
<evidence type="ECO:0000256" key="4">
    <source>
        <dbReference type="ARBA" id="ARBA00022692"/>
    </source>
</evidence>
<feature type="transmembrane region" description="Helical" evidence="7">
    <location>
        <begin position="213"/>
        <end position="236"/>
    </location>
</feature>
<comment type="subcellular location">
    <subcellularLocation>
        <location evidence="1 7">Cell membrane</location>
        <topology evidence="1 7">Multi-pass membrane protein</topology>
    </subcellularLocation>
</comment>
<dbReference type="EMBL" id="CP094298">
    <property type="protein sequence ID" value="UNZ00645.1"/>
    <property type="molecule type" value="Genomic_DNA"/>
</dbReference>
<feature type="transmembrane region" description="Helical" evidence="7">
    <location>
        <begin position="21"/>
        <end position="44"/>
    </location>
</feature>
<dbReference type="RefSeq" id="WP_003980309.1">
    <property type="nucleotide sequence ID" value="NZ_CP043497.1"/>
</dbReference>
<keyword evidence="3" id="KW-1003">Cell membrane</keyword>
<keyword evidence="5 7" id="KW-1133">Transmembrane helix</keyword>
<dbReference type="PROSITE" id="PS50928">
    <property type="entry name" value="ABC_TM1"/>
    <property type="match status" value="1"/>
</dbReference>